<dbReference type="OrthoDB" id="4057220at2759"/>
<reference evidence="1 2" key="1">
    <citation type="submission" date="2016-01" db="EMBL/GenBank/DDBJ databases">
        <title>Genome sequence of the yeast Holleya sinecauda.</title>
        <authorList>
            <person name="Dietrich F.S."/>
        </authorList>
    </citation>
    <scope>NUCLEOTIDE SEQUENCE [LARGE SCALE GENOMIC DNA]</scope>
    <source>
        <strain evidence="1 2">ATCC 58844</strain>
    </source>
</reference>
<name>A0A0X8HVZ6_9SACH</name>
<keyword evidence="2" id="KW-1185">Reference proteome</keyword>
<dbReference type="Proteomes" id="UP000243052">
    <property type="component" value="Chromosome viii"/>
</dbReference>
<dbReference type="SUPFAM" id="SSF160683">
    <property type="entry name" value="YNR034W-A-like"/>
    <property type="match status" value="1"/>
</dbReference>
<dbReference type="RefSeq" id="XP_017989540.1">
    <property type="nucleotide sequence ID" value="XM_018134188.1"/>
</dbReference>
<dbReference type="GeneID" id="28725903"/>
<gene>
    <name evidence="1" type="ORF">AW171_hschr84593</name>
</gene>
<dbReference type="InterPro" id="IPR021591">
    <property type="entry name" value="YNR034W-A/EGO2"/>
</dbReference>
<organism evidence="1 2">
    <name type="scientific">Eremothecium sinecaudum</name>
    <dbReference type="NCBI Taxonomy" id="45286"/>
    <lineage>
        <taxon>Eukaryota</taxon>
        <taxon>Fungi</taxon>
        <taxon>Dikarya</taxon>
        <taxon>Ascomycota</taxon>
        <taxon>Saccharomycotina</taxon>
        <taxon>Saccharomycetes</taxon>
        <taxon>Saccharomycetales</taxon>
        <taxon>Saccharomycetaceae</taxon>
        <taxon>Eremothecium</taxon>
    </lineage>
</organism>
<evidence type="ECO:0000313" key="2">
    <source>
        <dbReference type="Proteomes" id="UP000243052"/>
    </source>
</evidence>
<dbReference type="STRING" id="45286.A0A0X8HVZ6"/>
<protein>
    <submittedName>
        <fullName evidence="1">HHL226Wp</fullName>
    </submittedName>
</protein>
<dbReference type="EMBL" id="CP014248">
    <property type="protein sequence ID" value="AMD22544.1"/>
    <property type="molecule type" value="Genomic_DNA"/>
</dbReference>
<evidence type="ECO:0000313" key="1">
    <source>
        <dbReference type="EMBL" id="AMD22544.1"/>
    </source>
</evidence>
<proteinExistence type="predicted"/>
<dbReference type="Gene3D" id="3.40.1840.10">
    <property type="entry name" value="YNR034W-A-like"/>
    <property type="match status" value="1"/>
</dbReference>
<dbReference type="AlphaFoldDB" id="A0A0X8HVZ6"/>
<dbReference type="Pfam" id="PF11503">
    <property type="entry name" value="YNR034W-A-like"/>
    <property type="match status" value="1"/>
</dbReference>
<sequence>MSSAMDLSQLVPNAIGMLAYDENGQLIDSSGVGKQRAGDILELSKIELDDEGYGIVRDNEVEIILLKQGGKTLAVYRSYL</sequence>
<dbReference type="InterPro" id="IPR035098">
    <property type="entry name" value="YNR034W-A/EGO2_sf"/>
</dbReference>
<accession>A0A0X8HVZ6</accession>